<reference evidence="1" key="1">
    <citation type="submission" date="2021-06" db="EMBL/GenBank/DDBJ databases">
        <authorList>
            <person name="Kallberg Y."/>
            <person name="Tangrot J."/>
            <person name="Rosling A."/>
        </authorList>
    </citation>
    <scope>NUCLEOTIDE SEQUENCE</scope>
    <source>
        <strain evidence="1">MA453B</strain>
    </source>
</reference>
<dbReference type="AlphaFoldDB" id="A0A9N9KDQ8"/>
<dbReference type="Proteomes" id="UP000789405">
    <property type="component" value="Unassembled WGS sequence"/>
</dbReference>
<feature type="non-terminal residue" evidence="1">
    <location>
        <position position="1"/>
    </location>
</feature>
<evidence type="ECO:0000313" key="1">
    <source>
        <dbReference type="EMBL" id="CAG8820507.1"/>
    </source>
</evidence>
<proteinExistence type="predicted"/>
<keyword evidence="2" id="KW-1185">Reference proteome</keyword>
<dbReference type="EMBL" id="CAJVPY010059460">
    <property type="protein sequence ID" value="CAG8820507.1"/>
    <property type="molecule type" value="Genomic_DNA"/>
</dbReference>
<gene>
    <name evidence="1" type="ORF">DERYTH_LOCUS26968</name>
</gene>
<name>A0A9N9KDQ8_9GLOM</name>
<protein>
    <submittedName>
        <fullName evidence="1">20602_t:CDS:1</fullName>
    </submittedName>
</protein>
<evidence type="ECO:0000313" key="2">
    <source>
        <dbReference type="Proteomes" id="UP000789405"/>
    </source>
</evidence>
<organism evidence="1 2">
    <name type="scientific">Dentiscutata erythropus</name>
    <dbReference type="NCBI Taxonomy" id="1348616"/>
    <lineage>
        <taxon>Eukaryota</taxon>
        <taxon>Fungi</taxon>
        <taxon>Fungi incertae sedis</taxon>
        <taxon>Mucoromycota</taxon>
        <taxon>Glomeromycotina</taxon>
        <taxon>Glomeromycetes</taxon>
        <taxon>Diversisporales</taxon>
        <taxon>Gigasporaceae</taxon>
        <taxon>Dentiscutata</taxon>
    </lineage>
</organism>
<sequence>DFNDSEISKTIKKQYFIRFKGKSDKIMRDRYHVLFDSLCKYYKTGSYIIYAELVKEYSKQENLFEEHQDIINNELEGDITRNQISN</sequence>
<feature type="non-terminal residue" evidence="1">
    <location>
        <position position="86"/>
    </location>
</feature>
<accession>A0A9N9KDQ8</accession>
<comment type="caution">
    <text evidence="1">The sequence shown here is derived from an EMBL/GenBank/DDBJ whole genome shotgun (WGS) entry which is preliminary data.</text>
</comment>
<dbReference type="OrthoDB" id="2323426at2759"/>